<comment type="caution">
    <text evidence="2">The sequence shown here is derived from an EMBL/GenBank/DDBJ whole genome shotgun (WGS) entry which is preliminary data.</text>
</comment>
<dbReference type="Proteomes" id="UP000577362">
    <property type="component" value="Unassembled WGS sequence"/>
</dbReference>
<feature type="region of interest" description="Disordered" evidence="1">
    <location>
        <begin position="22"/>
        <end position="45"/>
    </location>
</feature>
<evidence type="ECO:0000313" key="2">
    <source>
        <dbReference type="EMBL" id="MBB4015751.1"/>
    </source>
</evidence>
<name>A0A840BQL7_9HYPH</name>
<proteinExistence type="predicted"/>
<accession>A0A840BQL7</accession>
<keyword evidence="3" id="KW-1185">Reference proteome</keyword>
<gene>
    <name evidence="2" type="ORF">GGR16_000757</name>
</gene>
<sequence length="45" mass="5013">MQRIAGAEPESMLIGELRRRPELPVRHGQHGKALGDQLVEHGERG</sequence>
<dbReference type="AlphaFoldDB" id="A0A840BQL7"/>
<evidence type="ECO:0000256" key="1">
    <source>
        <dbReference type="SAM" id="MobiDB-lite"/>
    </source>
</evidence>
<reference evidence="2 3" key="1">
    <citation type="submission" date="2020-08" db="EMBL/GenBank/DDBJ databases">
        <title>Genomic Encyclopedia of Type Strains, Phase IV (KMG-IV): sequencing the most valuable type-strain genomes for metagenomic binning, comparative biology and taxonomic classification.</title>
        <authorList>
            <person name="Goeker M."/>
        </authorList>
    </citation>
    <scope>NUCLEOTIDE SEQUENCE [LARGE SCALE GENOMIC DNA]</scope>
    <source>
        <strain evidence="2 3">DSM 103737</strain>
    </source>
</reference>
<protein>
    <submittedName>
        <fullName evidence="2">Uncharacterized protein</fullName>
    </submittedName>
</protein>
<organism evidence="2 3">
    <name type="scientific">Chelatococcus caeni</name>
    <dbReference type="NCBI Taxonomy" id="1348468"/>
    <lineage>
        <taxon>Bacteria</taxon>
        <taxon>Pseudomonadati</taxon>
        <taxon>Pseudomonadota</taxon>
        <taxon>Alphaproteobacteria</taxon>
        <taxon>Hyphomicrobiales</taxon>
        <taxon>Chelatococcaceae</taxon>
        <taxon>Chelatococcus</taxon>
    </lineage>
</organism>
<evidence type="ECO:0000313" key="3">
    <source>
        <dbReference type="Proteomes" id="UP000577362"/>
    </source>
</evidence>
<dbReference type="EMBL" id="JACIEN010000001">
    <property type="protein sequence ID" value="MBB4015751.1"/>
    <property type="molecule type" value="Genomic_DNA"/>
</dbReference>